<dbReference type="PATRIC" id="fig|42234.21.peg.772"/>
<gene>
    <name evidence="2" type="ORF">IQ63_03745</name>
</gene>
<dbReference type="InterPro" id="IPR036396">
    <property type="entry name" value="Cyt_P450_sf"/>
</dbReference>
<dbReference type="Gene3D" id="1.10.630.10">
    <property type="entry name" value="Cytochrome P450"/>
    <property type="match status" value="1"/>
</dbReference>
<dbReference type="InterPro" id="IPR017972">
    <property type="entry name" value="Cyt_P450_CS"/>
</dbReference>
<dbReference type="PANTHER" id="PTHR46696:SF6">
    <property type="entry name" value="P450, PUTATIVE (EUROFUNG)-RELATED"/>
    <property type="match status" value="1"/>
</dbReference>
<sequence>MRVGQDAHRPHLTFGHGPHRCLGAPLVLLQLRTALGRLRDRFPDLRLSPRDDALVWHKGVATRGLSRLLVAW</sequence>
<reference evidence="3" key="1">
    <citation type="submission" date="2014-07" db="EMBL/GenBank/DDBJ databases">
        <title>Genome sequencing of plant-pathogenic Streptomyces species.</title>
        <authorList>
            <person name="Harrison J."/>
            <person name="Sapp M."/>
            <person name="Thwaites R."/>
            <person name="Studholme D.J."/>
        </authorList>
    </citation>
    <scope>NUCLEOTIDE SEQUENCE [LARGE SCALE GENOMIC DNA]</scope>
    <source>
        <strain evidence="3">NCPPB 4445</strain>
    </source>
</reference>
<accession>A0A0L0KP49</accession>
<dbReference type="OrthoDB" id="4557982at2"/>
<dbReference type="PROSITE" id="PS00086">
    <property type="entry name" value="CYTOCHROME_P450"/>
    <property type="match status" value="1"/>
</dbReference>
<dbReference type="GO" id="GO:0004497">
    <property type="term" value="F:monooxygenase activity"/>
    <property type="evidence" value="ECO:0007669"/>
    <property type="project" value="InterPro"/>
</dbReference>
<dbReference type="Proteomes" id="UP000037151">
    <property type="component" value="Unassembled WGS sequence"/>
</dbReference>
<dbReference type="GO" id="GO:0005506">
    <property type="term" value="F:iron ion binding"/>
    <property type="evidence" value="ECO:0007669"/>
    <property type="project" value="InterPro"/>
</dbReference>
<dbReference type="EMBL" id="JPPY01000025">
    <property type="protein sequence ID" value="KND39339.1"/>
    <property type="molecule type" value="Genomic_DNA"/>
</dbReference>
<protein>
    <recommendedName>
        <fullName evidence="4">Cytochrome P450</fullName>
    </recommendedName>
</protein>
<dbReference type="GO" id="GO:0016705">
    <property type="term" value="F:oxidoreductase activity, acting on paired donors, with incorporation or reduction of molecular oxygen"/>
    <property type="evidence" value="ECO:0007669"/>
    <property type="project" value="InterPro"/>
</dbReference>
<dbReference type="RefSeq" id="WP_050369351.1">
    <property type="nucleotide sequence ID" value="NZ_KQ257800.1"/>
</dbReference>
<comment type="similarity">
    <text evidence="1">Belongs to the cytochrome P450 family.</text>
</comment>
<proteinExistence type="inferred from homology"/>
<organism evidence="2 3">
    <name type="scientific">Streptomyces acidiscabies</name>
    <dbReference type="NCBI Taxonomy" id="42234"/>
    <lineage>
        <taxon>Bacteria</taxon>
        <taxon>Bacillati</taxon>
        <taxon>Actinomycetota</taxon>
        <taxon>Actinomycetes</taxon>
        <taxon>Kitasatosporales</taxon>
        <taxon>Streptomycetaceae</taxon>
        <taxon>Streptomyces</taxon>
    </lineage>
</organism>
<dbReference type="AlphaFoldDB" id="A0A0L0KP49"/>
<evidence type="ECO:0000313" key="3">
    <source>
        <dbReference type="Proteomes" id="UP000037151"/>
    </source>
</evidence>
<evidence type="ECO:0000256" key="1">
    <source>
        <dbReference type="ARBA" id="ARBA00010617"/>
    </source>
</evidence>
<dbReference type="PANTHER" id="PTHR46696">
    <property type="entry name" value="P450, PUTATIVE (EUROFUNG)-RELATED"/>
    <property type="match status" value="1"/>
</dbReference>
<evidence type="ECO:0000313" key="2">
    <source>
        <dbReference type="EMBL" id="KND39339.1"/>
    </source>
</evidence>
<name>A0A0L0KP49_9ACTN</name>
<dbReference type="GO" id="GO:0020037">
    <property type="term" value="F:heme binding"/>
    <property type="evidence" value="ECO:0007669"/>
    <property type="project" value="InterPro"/>
</dbReference>
<comment type="caution">
    <text evidence="2">The sequence shown here is derived from an EMBL/GenBank/DDBJ whole genome shotgun (WGS) entry which is preliminary data.</text>
</comment>
<dbReference type="SUPFAM" id="SSF48264">
    <property type="entry name" value="Cytochrome P450"/>
    <property type="match status" value="1"/>
</dbReference>
<evidence type="ECO:0008006" key="4">
    <source>
        <dbReference type="Google" id="ProtNLM"/>
    </source>
</evidence>